<dbReference type="GO" id="GO:0006508">
    <property type="term" value="P:proteolysis"/>
    <property type="evidence" value="ECO:0007669"/>
    <property type="project" value="UniProtKB-KW"/>
</dbReference>
<proteinExistence type="predicted"/>
<keyword evidence="4" id="KW-1185">Reference proteome</keyword>
<dbReference type="RefSeq" id="WP_345359263.1">
    <property type="nucleotide sequence ID" value="NZ_BAABII010000004.1"/>
</dbReference>
<keyword evidence="3" id="KW-0378">Hydrolase</keyword>
<feature type="domain" description="Clp R" evidence="2">
    <location>
        <begin position="222"/>
        <end position="379"/>
    </location>
</feature>
<dbReference type="Pfam" id="PF02861">
    <property type="entry name" value="Clp_N"/>
    <property type="match status" value="1"/>
</dbReference>
<evidence type="ECO:0000256" key="1">
    <source>
        <dbReference type="PROSITE-ProRule" id="PRU01251"/>
    </source>
</evidence>
<reference evidence="3 4" key="1">
    <citation type="submission" date="2024-08" db="EMBL/GenBank/DDBJ databases">
        <title>Genome mining of Saccharopolyspora cebuensis PGLac3 from Nigerian medicinal plant.</title>
        <authorList>
            <person name="Ezeobiora C.E."/>
            <person name="Igbokwe N.H."/>
            <person name="Amin D.H."/>
            <person name="Mendie U.E."/>
        </authorList>
    </citation>
    <scope>NUCLEOTIDE SEQUENCE [LARGE SCALE GENOMIC DNA]</scope>
    <source>
        <strain evidence="3 4">PGLac3</strain>
    </source>
</reference>
<dbReference type="SUPFAM" id="SSF81923">
    <property type="entry name" value="Double Clp-N motif"/>
    <property type="match status" value="2"/>
</dbReference>
<gene>
    <name evidence="3" type="ORF">AB8O55_22815</name>
</gene>
<evidence type="ECO:0000259" key="2">
    <source>
        <dbReference type="PROSITE" id="PS51903"/>
    </source>
</evidence>
<dbReference type="InterPro" id="IPR004176">
    <property type="entry name" value="Clp_R_N"/>
</dbReference>
<organism evidence="3 4">
    <name type="scientific">Saccharopolyspora cebuensis</name>
    <dbReference type="NCBI Taxonomy" id="418759"/>
    <lineage>
        <taxon>Bacteria</taxon>
        <taxon>Bacillati</taxon>
        <taxon>Actinomycetota</taxon>
        <taxon>Actinomycetes</taxon>
        <taxon>Pseudonocardiales</taxon>
        <taxon>Pseudonocardiaceae</taxon>
        <taxon>Saccharopolyspora</taxon>
    </lineage>
</organism>
<keyword evidence="1" id="KW-0677">Repeat</keyword>
<sequence>MRTESHPITADASGEATTLLVEAFRQALRAGHPAVGTEHLLAALLRGEVAAKELLVPGGRGAEELLSVVAKDAARWGSEDGTDDVVFADHFAVGALLREVEWSAWQRKTDAEGEPRSDEPRPQATPGLVAAVGRALLGAHELGVARANATHLLLGLLHDPANRAGEALRARRLDPDEIRTGLTEHPTARQDGPWHGDSVTGLRHLGMLAQRGPYWSGLARFLSSGGFGSPMVLTVRREAMRQAVRFGHAQVTTAHLVLAMLVVDEQIATFGQRLRKRFAVDNAGAELLRDRGVAPAAAADAVADLAPTGERSRPTDPSLASGVEDVLHRARGIASERGTKATGTNHLLIALLAADDDPGTALLSTLGVDVGELRDALGG</sequence>
<dbReference type="EMBL" id="JBGEHV010000052">
    <property type="protein sequence ID" value="MEY8042256.1"/>
    <property type="molecule type" value="Genomic_DNA"/>
</dbReference>
<dbReference type="Proteomes" id="UP001564626">
    <property type="component" value="Unassembled WGS sequence"/>
</dbReference>
<dbReference type="GO" id="GO:0008233">
    <property type="term" value="F:peptidase activity"/>
    <property type="evidence" value="ECO:0007669"/>
    <property type="project" value="UniProtKB-KW"/>
</dbReference>
<dbReference type="PROSITE" id="PS51903">
    <property type="entry name" value="CLP_R"/>
    <property type="match status" value="1"/>
</dbReference>
<dbReference type="InterPro" id="IPR036628">
    <property type="entry name" value="Clp_N_dom_sf"/>
</dbReference>
<evidence type="ECO:0000313" key="3">
    <source>
        <dbReference type="EMBL" id="MEY8042256.1"/>
    </source>
</evidence>
<evidence type="ECO:0000313" key="4">
    <source>
        <dbReference type="Proteomes" id="UP001564626"/>
    </source>
</evidence>
<protein>
    <submittedName>
        <fullName evidence="3">Clp protease N-terminal domain-containing protein</fullName>
    </submittedName>
</protein>
<name>A0ABV4CMD7_9PSEU</name>
<comment type="caution">
    <text evidence="3">The sequence shown here is derived from an EMBL/GenBank/DDBJ whole genome shotgun (WGS) entry which is preliminary data.</text>
</comment>
<keyword evidence="3" id="KW-0645">Protease</keyword>
<dbReference type="Gene3D" id="1.10.1780.10">
    <property type="entry name" value="Clp, N-terminal domain"/>
    <property type="match status" value="2"/>
</dbReference>
<accession>A0ABV4CMD7</accession>